<dbReference type="OrthoDB" id="676304at2759"/>
<evidence type="ECO:0000256" key="1">
    <source>
        <dbReference type="SAM" id="MobiDB-lite"/>
    </source>
</evidence>
<reference evidence="2" key="1">
    <citation type="submission" date="2019-08" db="EMBL/GenBank/DDBJ databases">
        <title>The genome of the North American firefly Photinus pyralis.</title>
        <authorList>
            <consortium name="Photinus pyralis genome working group"/>
            <person name="Fallon T.R."/>
            <person name="Sander Lower S.E."/>
            <person name="Weng J.-K."/>
        </authorList>
    </citation>
    <scope>NUCLEOTIDE SEQUENCE</scope>
    <source>
        <strain evidence="2">TRF0915ILg1</strain>
        <tissue evidence="2">Whole body</tissue>
    </source>
</reference>
<evidence type="ECO:0008006" key="4">
    <source>
        <dbReference type="Google" id="ProtNLM"/>
    </source>
</evidence>
<sequence>MDYCQNKWKGLLMTYKVIEDNNSQTGRGKKNWSYFKILDEIFLNNSAVEWPAINYHGNTQSLVNIPATADTSDNSPQSSRSTTPRKLKTTADLKDVLKTIIS</sequence>
<protein>
    <recommendedName>
        <fullName evidence="4">MADF domain-containing protein</fullName>
    </recommendedName>
</protein>
<feature type="region of interest" description="Disordered" evidence="1">
    <location>
        <begin position="66"/>
        <end position="88"/>
    </location>
</feature>
<gene>
    <name evidence="2" type="ORF">ILUMI_22269</name>
</gene>
<dbReference type="EMBL" id="VTPC01090256">
    <property type="protein sequence ID" value="KAF2883884.1"/>
    <property type="molecule type" value="Genomic_DNA"/>
</dbReference>
<organism evidence="2 3">
    <name type="scientific">Ignelater luminosus</name>
    <name type="common">Cucubano</name>
    <name type="synonym">Pyrophorus luminosus</name>
    <dbReference type="NCBI Taxonomy" id="2038154"/>
    <lineage>
        <taxon>Eukaryota</taxon>
        <taxon>Metazoa</taxon>
        <taxon>Ecdysozoa</taxon>
        <taxon>Arthropoda</taxon>
        <taxon>Hexapoda</taxon>
        <taxon>Insecta</taxon>
        <taxon>Pterygota</taxon>
        <taxon>Neoptera</taxon>
        <taxon>Endopterygota</taxon>
        <taxon>Coleoptera</taxon>
        <taxon>Polyphaga</taxon>
        <taxon>Elateriformia</taxon>
        <taxon>Elateroidea</taxon>
        <taxon>Elateridae</taxon>
        <taxon>Agrypninae</taxon>
        <taxon>Pyrophorini</taxon>
        <taxon>Ignelater</taxon>
    </lineage>
</organism>
<feature type="compositionally biased region" description="Polar residues" evidence="1">
    <location>
        <begin position="66"/>
        <end position="82"/>
    </location>
</feature>
<dbReference type="Proteomes" id="UP000801492">
    <property type="component" value="Unassembled WGS sequence"/>
</dbReference>
<name>A0A8K0CAX6_IGNLU</name>
<proteinExistence type="predicted"/>
<keyword evidence="3" id="KW-1185">Reference proteome</keyword>
<evidence type="ECO:0000313" key="2">
    <source>
        <dbReference type="EMBL" id="KAF2883884.1"/>
    </source>
</evidence>
<evidence type="ECO:0000313" key="3">
    <source>
        <dbReference type="Proteomes" id="UP000801492"/>
    </source>
</evidence>
<dbReference type="AlphaFoldDB" id="A0A8K0CAX6"/>
<comment type="caution">
    <text evidence="2">The sequence shown here is derived from an EMBL/GenBank/DDBJ whole genome shotgun (WGS) entry which is preliminary data.</text>
</comment>
<accession>A0A8K0CAX6</accession>